<organism evidence="2 3">
    <name type="scientific">Faecalibacter bovis</name>
    <dbReference type="NCBI Taxonomy" id="2898187"/>
    <lineage>
        <taxon>Bacteria</taxon>
        <taxon>Pseudomonadati</taxon>
        <taxon>Bacteroidota</taxon>
        <taxon>Flavobacteriia</taxon>
        <taxon>Flavobacteriales</taxon>
        <taxon>Weeksellaceae</taxon>
        <taxon>Faecalibacter</taxon>
    </lineage>
</organism>
<keyword evidence="1" id="KW-0812">Transmembrane</keyword>
<dbReference type="Proteomes" id="UP000672011">
    <property type="component" value="Chromosome"/>
</dbReference>
<evidence type="ECO:0000313" key="2">
    <source>
        <dbReference type="EMBL" id="QTV04855.1"/>
    </source>
</evidence>
<reference evidence="3" key="2">
    <citation type="submission" date="2021-04" db="EMBL/GenBank/DDBJ databases">
        <title>Taxonomy of Flavobacteriaceae bacterium ZY171143.</title>
        <authorList>
            <person name="Li F."/>
        </authorList>
    </citation>
    <scope>NUCLEOTIDE SEQUENCE [LARGE SCALE GENOMIC DNA]</scope>
    <source>
        <strain evidence="3">ZY171143</strain>
    </source>
</reference>
<dbReference type="EMBL" id="CP072842">
    <property type="protein sequence ID" value="QTV04855.1"/>
    <property type="molecule type" value="Genomic_DNA"/>
</dbReference>
<keyword evidence="1" id="KW-1133">Transmembrane helix</keyword>
<keyword evidence="1" id="KW-0472">Membrane</keyword>
<reference evidence="2 3" key="1">
    <citation type="journal article" date="2021" name="Int. J. Syst. Evol. Microbiol.">
        <title>Faecalibacter bovis sp. nov., isolated from cow faeces.</title>
        <authorList>
            <person name="Li F."/>
            <person name="Zhao W."/>
            <person name="Hong Q."/>
            <person name="Shao Q."/>
            <person name="Song J."/>
            <person name="Yang S."/>
        </authorList>
    </citation>
    <scope>NUCLEOTIDE SEQUENCE [LARGE SCALE GENOMIC DNA]</scope>
    <source>
        <strain evidence="2 3">ZY171143</strain>
    </source>
</reference>
<protein>
    <recommendedName>
        <fullName evidence="4">ABC transporter ATP-binding protein</fullName>
    </recommendedName>
</protein>
<feature type="transmembrane region" description="Helical" evidence="1">
    <location>
        <begin position="5"/>
        <end position="23"/>
    </location>
</feature>
<evidence type="ECO:0000313" key="3">
    <source>
        <dbReference type="Proteomes" id="UP000672011"/>
    </source>
</evidence>
<feature type="transmembrane region" description="Helical" evidence="1">
    <location>
        <begin position="29"/>
        <end position="46"/>
    </location>
</feature>
<sequence length="67" mass="7399">MSKGILILIKIIMTFIVIAGIVVLKAAGLPIIIVNIIGIAIIYAVWRYKPSNDNDENFDSNQTLNKN</sequence>
<accession>A0ABX7XAD7</accession>
<proteinExistence type="predicted"/>
<name>A0ABX7XAD7_9FLAO</name>
<evidence type="ECO:0008006" key="4">
    <source>
        <dbReference type="Google" id="ProtNLM"/>
    </source>
</evidence>
<keyword evidence="3" id="KW-1185">Reference proteome</keyword>
<evidence type="ECO:0000256" key="1">
    <source>
        <dbReference type="SAM" id="Phobius"/>
    </source>
</evidence>
<dbReference type="RefSeq" id="WP_230475476.1">
    <property type="nucleotide sequence ID" value="NZ_CP072842.1"/>
</dbReference>
<gene>
    <name evidence="2" type="ORF">J9309_08595</name>
</gene>